<dbReference type="GO" id="GO:0016020">
    <property type="term" value="C:membrane"/>
    <property type="evidence" value="ECO:0007669"/>
    <property type="project" value="TreeGrafter"/>
</dbReference>
<dbReference type="PROSITE" id="PS50850">
    <property type="entry name" value="MFS"/>
    <property type="match status" value="1"/>
</dbReference>
<organism evidence="10 11">
    <name type="scientific">Lithohypha guttulata</name>
    <dbReference type="NCBI Taxonomy" id="1690604"/>
    <lineage>
        <taxon>Eukaryota</taxon>
        <taxon>Fungi</taxon>
        <taxon>Dikarya</taxon>
        <taxon>Ascomycota</taxon>
        <taxon>Pezizomycotina</taxon>
        <taxon>Eurotiomycetes</taxon>
        <taxon>Chaetothyriomycetidae</taxon>
        <taxon>Chaetothyriales</taxon>
        <taxon>Trichomeriaceae</taxon>
        <taxon>Lithohypha</taxon>
    </lineage>
</organism>
<dbReference type="Proteomes" id="UP001309876">
    <property type="component" value="Unassembled WGS sequence"/>
</dbReference>
<comment type="caution">
    <text evidence="10">The sequence shown here is derived from an EMBL/GenBank/DDBJ whole genome shotgun (WGS) entry which is preliminary data.</text>
</comment>
<dbReference type="Pfam" id="PF07690">
    <property type="entry name" value="MFS_1"/>
    <property type="match status" value="1"/>
</dbReference>
<accession>A0AAN7SWF0</accession>
<dbReference type="InterPro" id="IPR011701">
    <property type="entry name" value="MFS"/>
</dbReference>
<comment type="subcellular location">
    <subcellularLocation>
        <location evidence="1">Endomembrane system</location>
        <topology evidence="1">Multi-pass membrane protein</topology>
    </subcellularLocation>
</comment>
<dbReference type="InterPro" id="IPR020846">
    <property type="entry name" value="MFS_dom"/>
</dbReference>
<sequence>MADRKTSTTDSHSSPTIELMRLDDKHIHESKSAQNTHAKTQHELQTPINNDDLESTSTSTTSPPPSSDPTALQHWNKPRGNIARFAASFYAMFVFGLSDAAYGALLPYLEQYYNLSYTVVSLIFLCPFAGYAIAAFTNSWFHHKFGQRGIALVAPGCHVVAYIVLSLHLPWPVVVSFTCLAGFGNGLIDAAWSSWAGHMEAGNILEGSLHAFYALGCTFSPLIATSLVVRRGVPWYYFYYMLTGLSFVALVTSTSTFWSKTGAVYVREHPRVPGQSSTKLALRNRVTWLCCVFFLIYVGAEVALGGWIVSFMLHVRRATPYASGIIGTGFWAGMTVGRSLLGVVTHSLITYTNQPHKSGLFHRLRLTERSVVTVYIVCAIGLELLFWLVPSITASAVAVAFLGMFLGPIFPSGIIMATKLLPNHLHIPSVGFSTALGGTGGAIFPFAVGAIAQEKGVQVLQPVVLSMLVVLLLVWLCFPRLKVHDRAE</sequence>
<feature type="transmembrane region" description="Helical" evidence="8">
    <location>
        <begin position="395"/>
        <end position="418"/>
    </location>
</feature>
<comment type="similarity">
    <text evidence="2">Belongs to the major facilitator superfamily.</text>
</comment>
<dbReference type="InterPro" id="IPR051788">
    <property type="entry name" value="MFS_Transporter"/>
</dbReference>
<evidence type="ECO:0000256" key="1">
    <source>
        <dbReference type="ARBA" id="ARBA00004127"/>
    </source>
</evidence>
<keyword evidence="3" id="KW-0813">Transport</keyword>
<keyword evidence="5 8" id="KW-1133">Transmembrane helix</keyword>
<evidence type="ECO:0000256" key="4">
    <source>
        <dbReference type="ARBA" id="ARBA00022692"/>
    </source>
</evidence>
<feature type="transmembrane region" description="Helical" evidence="8">
    <location>
        <begin position="173"/>
        <end position="192"/>
    </location>
</feature>
<evidence type="ECO:0000256" key="7">
    <source>
        <dbReference type="SAM" id="MobiDB-lite"/>
    </source>
</evidence>
<feature type="transmembrane region" description="Helical" evidence="8">
    <location>
        <begin position="115"/>
        <end position="137"/>
    </location>
</feature>
<feature type="transmembrane region" description="Helical" evidence="8">
    <location>
        <begin position="286"/>
        <end position="309"/>
    </location>
</feature>
<evidence type="ECO:0000259" key="9">
    <source>
        <dbReference type="PROSITE" id="PS50850"/>
    </source>
</evidence>
<dbReference type="FunFam" id="1.20.1250.20:FF:000308">
    <property type="entry name" value="MFS efflux transporter"/>
    <property type="match status" value="1"/>
</dbReference>
<feature type="transmembrane region" description="Helical" evidence="8">
    <location>
        <begin position="430"/>
        <end position="453"/>
    </location>
</feature>
<dbReference type="AlphaFoldDB" id="A0AAN7SWF0"/>
<dbReference type="InterPro" id="IPR036259">
    <property type="entry name" value="MFS_trans_sf"/>
</dbReference>
<dbReference type="PANTHER" id="PTHR23514:SF3">
    <property type="entry name" value="BYPASS OF STOP CODON PROTEIN 6"/>
    <property type="match status" value="1"/>
</dbReference>
<dbReference type="EMBL" id="JAVRRJ010000008">
    <property type="protein sequence ID" value="KAK5082467.1"/>
    <property type="molecule type" value="Genomic_DNA"/>
</dbReference>
<keyword evidence="11" id="KW-1185">Reference proteome</keyword>
<feature type="transmembrane region" description="Helical" evidence="8">
    <location>
        <begin position="87"/>
        <end position="109"/>
    </location>
</feature>
<protein>
    <recommendedName>
        <fullName evidence="9">Major facilitator superfamily (MFS) profile domain-containing protein</fullName>
    </recommendedName>
</protein>
<feature type="compositionally biased region" description="Polar residues" evidence="7">
    <location>
        <begin position="32"/>
        <end position="49"/>
    </location>
</feature>
<dbReference type="PANTHER" id="PTHR23514">
    <property type="entry name" value="BYPASS OF STOP CODON PROTEIN 6"/>
    <property type="match status" value="1"/>
</dbReference>
<feature type="transmembrane region" description="Helical" evidence="8">
    <location>
        <begin position="459"/>
        <end position="478"/>
    </location>
</feature>
<name>A0AAN7SWF0_9EURO</name>
<keyword evidence="6 8" id="KW-0472">Membrane</keyword>
<evidence type="ECO:0000313" key="11">
    <source>
        <dbReference type="Proteomes" id="UP001309876"/>
    </source>
</evidence>
<proteinExistence type="inferred from homology"/>
<evidence type="ECO:0000256" key="3">
    <source>
        <dbReference type="ARBA" id="ARBA00022448"/>
    </source>
</evidence>
<dbReference type="SUPFAM" id="SSF103473">
    <property type="entry name" value="MFS general substrate transporter"/>
    <property type="match status" value="1"/>
</dbReference>
<gene>
    <name evidence="10" type="ORF">LTR05_007614</name>
</gene>
<evidence type="ECO:0000256" key="8">
    <source>
        <dbReference type="SAM" id="Phobius"/>
    </source>
</evidence>
<feature type="transmembrane region" description="Helical" evidence="8">
    <location>
        <begin position="204"/>
        <end position="224"/>
    </location>
</feature>
<evidence type="ECO:0000313" key="10">
    <source>
        <dbReference type="EMBL" id="KAK5082467.1"/>
    </source>
</evidence>
<feature type="compositionally biased region" description="Basic and acidic residues" evidence="7">
    <location>
        <begin position="20"/>
        <end position="31"/>
    </location>
</feature>
<evidence type="ECO:0000256" key="2">
    <source>
        <dbReference type="ARBA" id="ARBA00008335"/>
    </source>
</evidence>
<keyword evidence="4 8" id="KW-0812">Transmembrane</keyword>
<reference evidence="10 11" key="1">
    <citation type="submission" date="2023-08" db="EMBL/GenBank/DDBJ databases">
        <title>Black Yeasts Isolated from many extreme environments.</title>
        <authorList>
            <person name="Coleine C."/>
            <person name="Stajich J.E."/>
            <person name="Selbmann L."/>
        </authorList>
    </citation>
    <scope>NUCLEOTIDE SEQUENCE [LARGE SCALE GENOMIC DNA]</scope>
    <source>
        <strain evidence="10 11">CCFEE 5910</strain>
    </source>
</reference>
<feature type="transmembrane region" description="Helical" evidence="8">
    <location>
        <begin position="370"/>
        <end position="389"/>
    </location>
</feature>
<dbReference type="GO" id="GO:0022857">
    <property type="term" value="F:transmembrane transporter activity"/>
    <property type="evidence" value="ECO:0007669"/>
    <property type="project" value="InterPro"/>
</dbReference>
<dbReference type="GO" id="GO:0012505">
    <property type="term" value="C:endomembrane system"/>
    <property type="evidence" value="ECO:0007669"/>
    <property type="project" value="UniProtKB-SubCell"/>
</dbReference>
<dbReference type="Gene3D" id="1.20.1250.20">
    <property type="entry name" value="MFS general substrate transporter like domains"/>
    <property type="match status" value="2"/>
</dbReference>
<evidence type="ECO:0000256" key="6">
    <source>
        <dbReference type="ARBA" id="ARBA00023136"/>
    </source>
</evidence>
<feature type="transmembrane region" description="Helical" evidence="8">
    <location>
        <begin position="236"/>
        <end position="258"/>
    </location>
</feature>
<feature type="region of interest" description="Disordered" evidence="7">
    <location>
        <begin position="1"/>
        <end position="73"/>
    </location>
</feature>
<evidence type="ECO:0000256" key="5">
    <source>
        <dbReference type="ARBA" id="ARBA00022989"/>
    </source>
</evidence>
<feature type="domain" description="Major facilitator superfamily (MFS) profile" evidence="9">
    <location>
        <begin position="84"/>
        <end position="482"/>
    </location>
</feature>